<organism evidence="3 4">
    <name type="scientific">Candidatus Methanocrinis alkalitolerans</name>
    <dbReference type="NCBI Taxonomy" id="3033395"/>
    <lineage>
        <taxon>Archaea</taxon>
        <taxon>Methanobacteriati</taxon>
        <taxon>Methanobacteriota</taxon>
        <taxon>Stenosarchaea group</taxon>
        <taxon>Methanomicrobia</taxon>
        <taxon>Methanotrichales</taxon>
        <taxon>Methanotrichaceae</taxon>
        <taxon>Methanocrinis</taxon>
    </lineage>
</organism>
<dbReference type="SMART" id="SM00710">
    <property type="entry name" value="PbH1"/>
    <property type="match status" value="3"/>
</dbReference>
<reference evidence="3 4" key="1">
    <citation type="submission" date="2023-03" db="EMBL/GenBank/DDBJ databases">
        <title>Whole genome sequencing of Methanotrichaceae archaeon M04Ac.</title>
        <authorList>
            <person name="Khomyakova M.A."/>
            <person name="Merkel A.Y."/>
            <person name="Slobodkin A.I."/>
        </authorList>
    </citation>
    <scope>NUCLEOTIDE SEQUENCE [LARGE SCALE GENOMIC DNA]</scope>
    <source>
        <strain evidence="3 4">M04Ac</strain>
    </source>
</reference>
<keyword evidence="1" id="KW-1133">Transmembrane helix</keyword>
<evidence type="ECO:0000259" key="2">
    <source>
        <dbReference type="Pfam" id="PF05048"/>
    </source>
</evidence>
<dbReference type="InterPro" id="IPR011050">
    <property type="entry name" value="Pectin_lyase_fold/virulence"/>
</dbReference>
<dbReference type="Pfam" id="PF05048">
    <property type="entry name" value="NosD"/>
    <property type="match status" value="1"/>
</dbReference>
<keyword evidence="4" id="KW-1185">Reference proteome</keyword>
<dbReference type="NCBIfam" id="TIGR03804">
    <property type="entry name" value="para_beta_helix"/>
    <property type="match status" value="1"/>
</dbReference>
<proteinExistence type="predicted"/>
<gene>
    <name evidence="3" type="ORF">P0O24_03830</name>
</gene>
<evidence type="ECO:0000256" key="1">
    <source>
        <dbReference type="SAM" id="Phobius"/>
    </source>
</evidence>
<dbReference type="EMBL" id="JARFPL010000008">
    <property type="protein sequence ID" value="MDF0592708.1"/>
    <property type="molecule type" value="Genomic_DNA"/>
</dbReference>
<evidence type="ECO:0000313" key="3">
    <source>
        <dbReference type="EMBL" id="MDF0592708.1"/>
    </source>
</evidence>
<accession>A0ABT5XDJ1</accession>
<comment type="caution">
    <text evidence="3">The sequence shown here is derived from an EMBL/GenBank/DDBJ whole genome shotgun (WGS) entry which is preliminary data.</text>
</comment>
<keyword evidence="1" id="KW-0472">Membrane</keyword>
<keyword evidence="1" id="KW-0812">Transmembrane</keyword>
<feature type="domain" description="Periplasmic copper-binding protein NosD beta helix" evidence="2">
    <location>
        <begin position="122"/>
        <end position="278"/>
    </location>
</feature>
<dbReference type="Gene3D" id="2.160.20.10">
    <property type="entry name" value="Single-stranded right-handed beta-helix, Pectin lyase-like"/>
    <property type="match status" value="1"/>
</dbReference>
<dbReference type="InterPro" id="IPR022441">
    <property type="entry name" value="Para_beta_helix_rpt-2"/>
</dbReference>
<dbReference type="RefSeq" id="WP_316968416.1">
    <property type="nucleotide sequence ID" value="NZ_JARFPL010000008.1"/>
</dbReference>
<name>A0ABT5XDJ1_9EURY</name>
<dbReference type="SUPFAM" id="SSF51126">
    <property type="entry name" value="Pectin lyase-like"/>
    <property type="match status" value="1"/>
</dbReference>
<sequence>MVRSSNPIPLRRGDGDGVGRRPQSHSLLVIALLISASLFLVGASVGATLTVGPDERIQAAIDGAGEGDVVLVEAGVYRERLVVDKGIALQGVASPSITAGGSGSAVTLQAEGASIVGFEIFGSGSEETDAGVKVLAKGCTVEENLVVENGIGILLQAAGGATISNNSVEKNGVGISLMASWENDISYNRISENGEGIRIAKSDASESITASDGGGVSIKYRPKSEAPVLSVSEIGFAAGRKENRVFGNELLNNGVNARDDGENLWHLGNIGNHHSDFDSIEEGCRDRDRDGICDSPLKIPGGYSADGYPVATEDAVLRYRAVSGDFELVLYRSTFSPGQKIPLGFKAPGSFSGRAVLILPAPGPGEGEDGTGAAAGPADAAVSSQILEGEKGTVAFTAPEEEGSYAFLMLDGSGIEIVALPFKVATPALEASTSSAGTCDGVIVNFSGAPGFEGDWIGLFAAGSGDDAPISRQHLDGESAGTRSFAMPSSAGIYDLRLFEDGGQKSLAKSGAVEVKPSAGVRIRASPAAARPGEPITVSFWGAKPASSIGMYEMTSPDKFMLAMQWTSGRSCGTMTFRAPSAPGRYDFRLFEDNVHRKHMGASNVVVVK</sequence>
<protein>
    <submittedName>
        <fullName evidence="3">NosD domain-containing protein</fullName>
    </submittedName>
</protein>
<dbReference type="InterPro" id="IPR012334">
    <property type="entry name" value="Pectin_lyas_fold"/>
</dbReference>
<dbReference type="Proteomes" id="UP001215956">
    <property type="component" value="Unassembled WGS sequence"/>
</dbReference>
<dbReference type="InterPro" id="IPR006626">
    <property type="entry name" value="PbH1"/>
</dbReference>
<dbReference type="InterPro" id="IPR007742">
    <property type="entry name" value="NosD_dom"/>
</dbReference>
<evidence type="ECO:0000313" key="4">
    <source>
        <dbReference type="Proteomes" id="UP001215956"/>
    </source>
</evidence>
<feature type="transmembrane region" description="Helical" evidence="1">
    <location>
        <begin position="27"/>
        <end position="49"/>
    </location>
</feature>